<feature type="binding site" evidence="6">
    <location>
        <position position="10"/>
    </location>
    <ligand>
        <name>FMN</name>
        <dbReference type="ChEBI" id="CHEBI:58210"/>
    </ligand>
</feature>
<keyword evidence="2 6" id="KW-0288">FMN</keyword>
<name>A0ABV4Y444_9CYAN</name>
<comment type="similarity">
    <text evidence="6">Belongs to the azoreductase type 1 family.</text>
</comment>
<evidence type="ECO:0000313" key="8">
    <source>
        <dbReference type="EMBL" id="MFB2898067.1"/>
    </source>
</evidence>
<dbReference type="InterPro" id="IPR029039">
    <property type="entry name" value="Flavoprotein-like_sf"/>
</dbReference>
<feature type="binding site" evidence="6">
    <location>
        <begin position="140"/>
        <end position="143"/>
    </location>
    <ligand>
        <name>FMN</name>
        <dbReference type="ChEBI" id="CHEBI:58210"/>
    </ligand>
</feature>
<proteinExistence type="inferred from homology"/>
<evidence type="ECO:0000256" key="2">
    <source>
        <dbReference type="ARBA" id="ARBA00022643"/>
    </source>
</evidence>
<organism evidence="8 9">
    <name type="scientific">Floridaenema flaviceps BLCC-F50</name>
    <dbReference type="NCBI Taxonomy" id="3153642"/>
    <lineage>
        <taxon>Bacteria</taxon>
        <taxon>Bacillati</taxon>
        <taxon>Cyanobacteriota</taxon>
        <taxon>Cyanophyceae</taxon>
        <taxon>Oscillatoriophycideae</taxon>
        <taxon>Aerosakkonematales</taxon>
        <taxon>Aerosakkonemataceae</taxon>
        <taxon>Floridanema</taxon>
        <taxon>Floridanema flaviceps</taxon>
    </lineage>
</organism>
<dbReference type="InterPro" id="IPR023048">
    <property type="entry name" value="NADH:quinone_OxRdtase_FMN_depd"/>
</dbReference>
<comment type="subunit">
    <text evidence="6">Homodimer.</text>
</comment>
<comment type="catalytic activity">
    <reaction evidence="5">
        <text>N,N-dimethyl-1,4-phenylenediamine + anthranilate + 2 NAD(+) = 2-(4-dimethylaminophenyl)diazenylbenzoate + 2 NADH + 2 H(+)</text>
        <dbReference type="Rhea" id="RHEA:55872"/>
        <dbReference type="ChEBI" id="CHEBI:15378"/>
        <dbReference type="ChEBI" id="CHEBI:15783"/>
        <dbReference type="ChEBI" id="CHEBI:16567"/>
        <dbReference type="ChEBI" id="CHEBI:57540"/>
        <dbReference type="ChEBI" id="CHEBI:57945"/>
        <dbReference type="ChEBI" id="CHEBI:71579"/>
        <dbReference type="EC" id="1.7.1.17"/>
    </reaction>
    <physiologicalReaction direction="right-to-left" evidence="5">
        <dbReference type="Rhea" id="RHEA:55874"/>
    </physiologicalReaction>
</comment>
<dbReference type="SUPFAM" id="SSF52218">
    <property type="entry name" value="Flavoproteins"/>
    <property type="match status" value="1"/>
</dbReference>
<feature type="binding site" evidence="6">
    <location>
        <begin position="16"/>
        <end position="18"/>
    </location>
    <ligand>
        <name>FMN</name>
        <dbReference type="ChEBI" id="CHEBI:58210"/>
    </ligand>
</feature>
<feature type="domain" description="Flavodoxin-like fold" evidence="7">
    <location>
        <begin position="3"/>
        <end position="194"/>
    </location>
</feature>
<evidence type="ECO:0000256" key="1">
    <source>
        <dbReference type="ARBA" id="ARBA00022630"/>
    </source>
</evidence>
<evidence type="ECO:0000256" key="6">
    <source>
        <dbReference type="HAMAP-Rule" id="MF_01216"/>
    </source>
</evidence>
<keyword evidence="3 6" id="KW-0560">Oxidoreductase</keyword>
<gene>
    <name evidence="6" type="primary">azoR</name>
    <name evidence="8" type="ORF">ACE1CI_34560</name>
</gene>
<comment type="function">
    <text evidence="6">Also exhibits azoreductase activity. Catalyzes the reductive cleavage of the azo bond in aromatic azo compounds to the corresponding amines.</text>
</comment>
<comment type="cofactor">
    <cofactor evidence="6">
        <name>FMN</name>
        <dbReference type="ChEBI" id="CHEBI:58210"/>
    </cofactor>
    <text evidence="6">Binds 1 FMN per subunit.</text>
</comment>
<evidence type="ECO:0000259" key="7">
    <source>
        <dbReference type="Pfam" id="PF02525"/>
    </source>
</evidence>
<accession>A0ABV4Y444</accession>
<evidence type="ECO:0000313" key="9">
    <source>
        <dbReference type="Proteomes" id="UP001576784"/>
    </source>
</evidence>
<comment type="caution">
    <text evidence="8">The sequence shown here is derived from an EMBL/GenBank/DDBJ whole genome shotgun (WGS) entry which is preliminary data.</text>
</comment>
<dbReference type="EMBL" id="JBHFNR010000277">
    <property type="protein sequence ID" value="MFB2898067.1"/>
    <property type="molecule type" value="Genomic_DNA"/>
</dbReference>
<comment type="caution">
    <text evidence="6">Lacks conserved residue(s) required for the propagation of feature annotation.</text>
</comment>
<protein>
    <recommendedName>
        <fullName evidence="6">FMN dependent NADH:quinone oxidoreductase</fullName>
        <ecNumber evidence="6">1.6.5.-</ecNumber>
    </recommendedName>
    <alternativeName>
        <fullName evidence="6">Azo-dye reductase</fullName>
    </alternativeName>
    <alternativeName>
        <fullName evidence="6">FMN-dependent NADH-azo compound oxidoreductase</fullName>
    </alternativeName>
    <alternativeName>
        <fullName evidence="6">FMN-dependent NADH-azoreductase</fullName>
        <ecNumber evidence="6">1.7.1.17</ecNumber>
    </alternativeName>
</protein>
<dbReference type="HAMAP" id="MF_01216">
    <property type="entry name" value="Azoreductase_type1"/>
    <property type="match status" value="1"/>
</dbReference>
<sequence>MAHILHLDSSPRGDRSISRALTKQFIQVWQQTDKEGRVTYRDLGRNPVPLIDEPWIAAAFAPPTEITPALESALTISNQLIDELLTADFLVFGIPMYNYSVPANFKAYLDQIVRVRRTFVIGSHGYEGLVKGKKAVIITTRGGSYAGGALDFQEPYLRAVFEFIGITDVTFIHAENLALGVQQRQAAIASAGVAIDRVIATWLPDYSSV</sequence>
<dbReference type="Proteomes" id="UP001576784">
    <property type="component" value="Unassembled WGS sequence"/>
</dbReference>
<evidence type="ECO:0000256" key="3">
    <source>
        <dbReference type="ARBA" id="ARBA00023002"/>
    </source>
</evidence>
<comment type="catalytic activity">
    <reaction evidence="6">
        <text>2 a quinone + NADH + H(+) = 2 a 1,4-benzosemiquinone + NAD(+)</text>
        <dbReference type="Rhea" id="RHEA:65952"/>
        <dbReference type="ChEBI" id="CHEBI:15378"/>
        <dbReference type="ChEBI" id="CHEBI:57540"/>
        <dbReference type="ChEBI" id="CHEBI:57945"/>
        <dbReference type="ChEBI" id="CHEBI:132124"/>
        <dbReference type="ChEBI" id="CHEBI:134225"/>
    </reaction>
</comment>
<dbReference type="PANTHER" id="PTHR43741">
    <property type="entry name" value="FMN-DEPENDENT NADH-AZOREDUCTASE 1"/>
    <property type="match status" value="1"/>
</dbReference>
<dbReference type="EC" id="1.6.5.-" evidence="6"/>
<dbReference type="InterPro" id="IPR050104">
    <property type="entry name" value="FMN-dep_NADH:Q_OxRdtase_AzoR1"/>
</dbReference>
<keyword evidence="4 6" id="KW-0520">NAD</keyword>
<keyword evidence="1 6" id="KW-0285">Flavoprotein</keyword>
<evidence type="ECO:0000256" key="4">
    <source>
        <dbReference type="ARBA" id="ARBA00023027"/>
    </source>
</evidence>
<keyword evidence="9" id="KW-1185">Reference proteome</keyword>
<dbReference type="RefSeq" id="WP_413267671.1">
    <property type="nucleotide sequence ID" value="NZ_JBHFNR010000277.1"/>
</dbReference>
<dbReference type="Pfam" id="PF02525">
    <property type="entry name" value="Flavodoxin_2"/>
    <property type="match status" value="1"/>
</dbReference>
<dbReference type="EC" id="1.7.1.17" evidence="6"/>
<dbReference type="PANTHER" id="PTHR43741:SF4">
    <property type="entry name" value="FMN-DEPENDENT NADH:QUINONE OXIDOREDUCTASE"/>
    <property type="match status" value="1"/>
</dbReference>
<evidence type="ECO:0000256" key="5">
    <source>
        <dbReference type="ARBA" id="ARBA00048542"/>
    </source>
</evidence>
<dbReference type="InterPro" id="IPR003680">
    <property type="entry name" value="Flavodoxin_fold"/>
</dbReference>
<dbReference type="Gene3D" id="3.40.50.360">
    <property type="match status" value="1"/>
</dbReference>
<reference evidence="8 9" key="1">
    <citation type="submission" date="2024-09" db="EMBL/GenBank/DDBJ databases">
        <title>Floridaenema gen nov. (Aerosakkonemataceae, Aerosakkonematales ord. nov., Cyanobacteria) from benthic tropical and subtropical fresh waters, with the description of four new species.</title>
        <authorList>
            <person name="Moretto J.A."/>
            <person name="Berthold D.E."/>
            <person name="Lefler F.W."/>
            <person name="Huang I.-S."/>
            <person name="Laughinghouse H. IV."/>
        </authorList>
    </citation>
    <scope>NUCLEOTIDE SEQUENCE [LARGE SCALE GENOMIC DNA]</scope>
    <source>
        <strain evidence="8 9">BLCC-F50</strain>
    </source>
</reference>
<comment type="function">
    <text evidence="6">Quinone reductase that provides resistance to thiol-specific stress caused by electrophilic quinones.</text>
</comment>